<organism evidence="2 3">
    <name type="scientific">Mogibacterium pumilum</name>
    <dbReference type="NCBI Taxonomy" id="86332"/>
    <lineage>
        <taxon>Bacteria</taxon>
        <taxon>Bacillati</taxon>
        <taxon>Bacillota</taxon>
        <taxon>Clostridia</taxon>
        <taxon>Peptostreptococcales</taxon>
        <taxon>Anaerovoracaceae</taxon>
        <taxon>Mogibacterium</taxon>
    </lineage>
</organism>
<proteinExistence type="predicted"/>
<dbReference type="PROSITE" id="PS50943">
    <property type="entry name" value="HTH_CROC1"/>
    <property type="match status" value="1"/>
</dbReference>
<protein>
    <recommendedName>
        <fullName evidence="1">HTH cro/C1-type domain-containing protein</fullName>
    </recommendedName>
</protein>
<dbReference type="SUPFAM" id="SSF47413">
    <property type="entry name" value="lambda repressor-like DNA-binding domains"/>
    <property type="match status" value="1"/>
</dbReference>
<sequence length="61" mass="7033">MIMELKEMRKHLGLSQAAFGEKYNIPVRTIQDWESGRRQAPVYVLELLEQAVIEDSTAEVN</sequence>
<dbReference type="InterPro" id="IPR001387">
    <property type="entry name" value="Cro/C1-type_HTH"/>
</dbReference>
<dbReference type="Gene3D" id="1.10.260.40">
    <property type="entry name" value="lambda repressor-like DNA-binding domains"/>
    <property type="match status" value="1"/>
</dbReference>
<dbReference type="Proteomes" id="UP000214689">
    <property type="component" value="Chromosome"/>
</dbReference>
<accession>A0A223ATJ2</accession>
<evidence type="ECO:0000313" key="2">
    <source>
        <dbReference type="EMBL" id="ASS38278.1"/>
    </source>
</evidence>
<dbReference type="AlphaFoldDB" id="A0A223ATJ2"/>
<feature type="domain" description="HTH cro/C1-type" evidence="1">
    <location>
        <begin position="5"/>
        <end position="60"/>
    </location>
</feature>
<evidence type="ECO:0000259" key="1">
    <source>
        <dbReference type="PROSITE" id="PS50943"/>
    </source>
</evidence>
<dbReference type="Pfam" id="PF01381">
    <property type="entry name" value="HTH_3"/>
    <property type="match status" value="1"/>
</dbReference>
<evidence type="ECO:0000313" key="3">
    <source>
        <dbReference type="Proteomes" id="UP000214689"/>
    </source>
</evidence>
<dbReference type="InterPro" id="IPR010982">
    <property type="entry name" value="Lambda_DNA-bd_dom_sf"/>
</dbReference>
<reference evidence="3" key="1">
    <citation type="submission" date="2016-05" db="EMBL/GenBank/DDBJ databases">
        <authorList>
            <person name="Holder M.E."/>
            <person name="Ajami N.J."/>
            <person name="Petrosino J.F."/>
        </authorList>
    </citation>
    <scope>NUCLEOTIDE SEQUENCE [LARGE SCALE GENOMIC DNA]</scope>
    <source>
        <strain evidence="3">ATCC 700696</strain>
    </source>
</reference>
<dbReference type="EMBL" id="CP016199">
    <property type="protein sequence ID" value="ASS38278.1"/>
    <property type="molecule type" value="Genomic_DNA"/>
</dbReference>
<dbReference type="GO" id="GO:0003677">
    <property type="term" value="F:DNA binding"/>
    <property type="evidence" value="ECO:0007669"/>
    <property type="project" value="InterPro"/>
</dbReference>
<dbReference type="SMART" id="SM00530">
    <property type="entry name" value="HTH_XRE"/>
    <property type="match status" value="1"/>
</dbReference>
<keyword evidence="3" id="KW-1185">Reference proteome</keyword>
<dbReference type="CDD" id="cd00093">
    <property type="entry name" value="HTH_XRE"/>
    <property type="match status" value="1"/>
</dbReference>
<gene>
    <name evidence="2" type="ORF">AXF17_07635</name>
</gene>
<name>A0A223ATJ2_9FIRM</name>